<evidence type="ECO:0000313" key="1">
    <source>
        <dbReference type="EMBL" id="MBB6122198.1"/>
    </source>
</evidence>
<evidence type="ECO:0000313" key="2">
    <source>
        <dbReference type="Proteomes" id="UP000536604"/>
    </source>
</evidence>
<dbReference type="AlphaFoldDB" id="A0A841J106"/>
<keyword evidence="2" id="KW-1185">Reference proteome</keyword>
<gene>
    <name evidence="1" type="ORF">FHS13_004187</name>
</gene>
<accession>A0A841J106</accession>
<reference evidence="1 2" key="1">
    <citation type="submission" date="2020-08" db="EMBL/GenBank/DDBJ databases">
        <title>Genomic Encyclopedia of Type Strains, Phase III (KMG-III): the genomes of soil and plant-associated and newly described type strains.</title>
        <authorList>
            <person name="Whitman W."/>
        </authorList>
    </citation>
    <scope>NUCLEOTIDE SEQUENCE [LARGE SCALE GENOMIC DNA]</scope>
    <source>
        <strain evidence="1 2">CECT 8712</strain>
    </source>
</reference>
<comment type="caution">
    <text evidence="1">The sequence shown here is derived from an EMBL/GenBank/DDBJ whole genome shotgun (WGS) entry which is preliminary data.</text>
</comment>
<sequence length="61" mass="7175">MNHRTRIEPVPVPDWVLHWPQCSCSWRGDIVRTRPLAEDQVDEHLAEHYPDDVVQPALFDT</sequence>
<proteinExistence type="predicted"/>
<dbReference type="EMBL" id="JACHJO010000017">
    <property type="protein sequence ID" value="MBB6122198.1"/>
    <property type="molecule type" value="Genomic_DNA"/>
</dbReference>
<dbReference type="Proteomes" id="UP000536604">
    <property type="component" value="Unassembled WGS sequence"/>
</dbReference>
<dbReference type="RefSeq" id="WP_184293638.1">
    <property type="nucleotide sequence ID" value="NZ_JACHJO010000017.1"/>
</dbReference>
<protein>
    <submittedName>
        <fullName evidence="1">Uncharacterized protein</fullName>
    </submittedName>
</protein>
<name>A0A841J106_9ACTN</name>
<organism evidence="1 2">
    <name type="scientific">Nocardiopsis algeriensis</name>
    <dbReference type="NCBI Taxonomy" id="1478215"/>
    <lineage>
        <taxon>Bacteria</taxon>
        <taxon>Bacillati</taxon>
        <taxon>Actinomycetota</taxon>
        <taxon>Actinomycetes</taxon>
        <taxon>Streptosporangiales</taxon>
        <taxon>Nocardiopsidaceae</taxon>
        <taxon>Nocardiopsis</taxon>
    </lineage>
</organism>